<comment type="caution">
    <text evidence="2">The sequence shown here is derived from an EMBL/GenBank/DDBJ whole genome shotgun (WGS) entry which is preliminary data.</text>
</comment>
<feature type="transmembrane region" description="Helical" evidence="1">
    <location>
        <begin position="98"/>
        <end position="115"/>
    </location>
</feature>
<reference evidence="2 3" key="1">
    <citation type="submission" date="2020-08" db="EMBL/GenBank/DDBJ databases">
        <title>Genomic Encyclopedia of Type Strains, Phase IV (KMG-IV): sequencing the most valuable type-strain genomes for metagenomic binning, comparative biology and taxonomic classification.</title>
        <authorList>
            <person name="Goeker M."/>
        </authorList>
    </citation>
    <scope>NUCLEOTIDE SEQUENCE [LARGE SCALE GENOMIC DNA]</scope>
    <source>
        <strain evidence="2 3">DSM 102983</strain>
    </source>
</reference>
<protein>
    <recommendedName>
        <fullName evidence="4">Transmembrane protein</fullName>
    </recommendedName>
</protein>
<feature type="transmembrane region" description="Helical" evidence="1">
    <location>
        <begin position="148"/>
        <end position="174"/>
    </location>
</feature>
<sequence length="577" mass="66711">MKLLSKYRAGILFLFIAVFFCFFYNYHLLYVEQLQLFRFTELYFQSLIGKPGGAADYLGAFFTQFYAWNYAGGLLLTFALLLLFSLQKRIVRSWELKATDTFLLIPLVICALFFMDINARFGGLAAVLIAMGLAWGVSCFAKRWLRYAAALLLVPVIYGSTGGGLVVYTSLLVVHELLRGGRNSCFLTVLLLLSLVFPLYVRQYLIPLSWNDTWFGTAFYQGNNSPVLIWYILFSPALSSLLAIWGSRMTAKSKYADQISALLACCIIGGSGVLICSKRDQSEEMLYTLDHLFKKREWKEIVRIASEHPYRNPVFVSYVNLALLNQGELPDQMMSFSQRANINEFWTSSYLPMFLTGETYYYLDMYDGARAYLYMANTQSPSGQSPYMFQRLAELEIIRGNSKSGMKYIHALKQTLRYRNWAKEMEQAVLSGKYPEHLRIPMAQYKENDSFLAKEMLYNVACKHREDPENPKVRDFLLAKYILANDYKGFIHCIANLPHGIGSPFPRSYQEFLLMYAYMLRDNTLIGKWNISQDVVTDFYRYLQINQSGQPPEVIKKQLSGNFRQSYWFYVQYTNEF</sequence>
<keyword evidence="3" id="KW-1185">Reference proteome</keyword>
<feature type="transmembrane region" description="Helical" evidence="1">
    <location>
        <begin position="227"/>
        <end position="247"/>
    </location>
</feature>
<evidence type="ECO:0000313" key="3">
    <source>
        <dbReference type="Proteomes" id="UP000533637"/>
    </source>
</evidence>
<keyword evidence="1" id="KW-0812">Transmembrane</keyword>
<evidence type="ECO:0008006" key="4">
    <source>
        <dbReference type="Google" id="ProtNLM"/>
    </source>
</evidence>
<organism evidence="2 3">
    <name type="scientific">Parabacteroides faecis</name>
    <dbReference type="NCBI Taxonomy" id="1217282"/>
    <lineage>
        <taxon>Bacteria</taxon>
        <taxon>Pseudomonadati</taxon>
        <taxon>Bacteroidota</taxon>
        <taxon>Bacteroidia</taxon>
        <taxon>Bacteroidales</taxon>
        <taxon>Tannerellaceae</taxon>
        <taxon>Parabacteroides</taxon>
    </lineage>
</organism>
<feature type="transmembrane region" description="Helical" evidence="1">
    <location>
        <begin position="259"/>
        <end position="277"/>
    </location>
</feature>
<name>A0ABR6KTJ2_9BACT</name>
<dbReference type="EMBL" id="JACHOC010000012">
    <property type="protein sequence ID" value="MBB4624826.1"/>
    <property type="molecule type" value="Genomic_DNA"/>
</dbReference>
<dbReference type="Pfam" id="PF19529">
    <property type="entry name" value="DUF6057"/>
    <property type="match status" value="1"/>
</dbReference>
<keyword evidence="1" id="KW-1133">Transmembrane helix</keyword>
<dbReference type="InterPro" id="IPR045692">
    <property type="entry name" value="DUF6057"/>
</dbReference>
<feature type="transmembrane region" description="Helical" evidence="1">
    <location>
        <begin position="7"/>
        <end position="26"/>
    </location>
</feature>
<proteinExistence type="predicted"/>
<dbReference type="Proteomes" id="UP000533637">
    <property type="component" value="Unassembled WGS sequence"/>
</dbReference>
<feature type="transmembrane region" description="Helical" evidence="1">
    <location>
        <begin position="67"/>
        <end position="86"/>
    </location>
</feature>
<evidence type="ECO:0000313" key="2">
    <source>
        <dbReference type="EMBL" id="MBB4624826.1"/>
    </source>
</evidence>
<feature type="transmembrane region" description="Helical" evidence="1">
    <location>
        <begin position="121"/>
        <end position="141"/>
    </location>
</feature>
<accession>A0ABR6KTJ2</accession>
<gene>
    <name evidence="2" type="ORF">GGQ57_004771</name>
</gene>
<keyword evidence="1" id="KW-0472">Membrane</keyword>
<feature type="transmembrane region" description="Helical" evidence="1">
    <location>
        <begin position="186"/>
        <end position="206"/>
    </location>
</feature>
<evidence type="ECO:0000256" key="1">
    <source>
        <dbReference type="SAM" id="Phobius"/>
    </source>
</evidence>
<dbReference type="RefSeq" id="WP_183672328.1">
    <property type="nucleotide sequence ID" value="NZ_BMPB01000016.1"/>
</dbReference>